<feature type="region of interest" description="Disordered" evidence="1">
    <location>
        <begin position="1"/>
        <end position="25"/>
    </location>
</feature>
<keyword evidence="2" id="KW-0812">Transmembrane</keyword>
<keyword evidence="2" id="KW-0472">Membrane</keyword>
<proteinExistence type="predicted"/>
<gene>
    <name evidence="3" type="ORF">NDI37_19250</name>
</gene>
<accession>A0ABV0JT49</accession>
<feature type="compositionally biased region" description="Polar residues" evidence="1">
    <location>
        <begin position="1"/>
        <end position="14"/>
    </location>
</feature>
<sequence>MTTEQPKNTNQTDAVQHDSETPLPKKPSVLFILSTSIGLITILTVVISAYRGVAGL</sequence>
<evidence type="ECO:0000313" key="3">
    <source>
        <dbReference type="EMBL" id="MEP0866597.1"/>
    </source>
</evidence>
<keyword evidence="4" id="KW-1185">Reference proteome</keyword>
<evidence type="ECO:0000256" key="1">
    <source>
        <dbReference type="SAM" id="MobiDB-lite"/>
    </source>
</evidence>
<organism evidence="3 4">
    <name type="scientific">Funiculus sociatus GB2-A5</name>
    <dbReference type="NCBI Taxonomy" id="2933946"/>
    <lineage>
        <taxon>Bacteria</taxon>
        <taxon>Bacillati</taxon>
        <taxon>Cyanobacteriota</taxon>
        <taxon>Cyanophyceae</taxon>
        <taxon>Coleofasciculales</taxon>
        <taxon>Coleofasciculaceae</taxon>
        <taxon>Funiculus</taxon>
    </lineage>
</organism>
<evidence type="ECO:0000313" key="4">
    <source>
        <dbReference type="Proteomes" id="UP001442494"/>
    </source>
</evidence>
<keyword evidence="2" id="KW-1133">Transmembrane helix</keyword>
<dbReference type="EMBL" id="JAMPKK010000047">
    <property type="protein sequence ID" value="MEP0866597.1"/>
    <property type="molecule type" value="Genomic_DNA"/>
</dbReference>
<evidence type="ECO:0000256" key="2">
    <source>
        <dbReference type="SAM" id="Phobius"/>
    </source>
</evidence>
<dbReference type="Proteomes" id="UP001442494">
    <property type="component" value="Unassembled WGS sequence"/>
</dbReference>
<reference evidence="3 4" key="1">
    <citation type="submission" date="2022-04" db="EMBL/GenBank/DDBJ databases">
        <title>Positive selection, recombination, and allopatry shape intraspecific diversity of widespread and dominant cyanobacteria.</title>
        <authorList>
            <person name="Wei J."/>
            <person name="Shu W."/>
            <person name="Hu C."/>
        </authorList>
    </citation>
    <scope>NUCLEOTIDE SEQUENCE [LARGE SCALE GENOMIC DNA]</scope>
    <source>
        <strain evidence="3 4">GB2-A5</strain>
    </source>
</reference>
<protein>
    <submittedName>
        <fullName evidence="3">Uncharacterized protein</fullName>
    </submittedName>
</protein>
<dbReference type="RefSeq" id="WP_190421210.1">
    <property type="nucleotide sequence ID" value="NZ_JAMPKK010000047.1"/>
</dbReference>
<name>A0ABV0JT49_9CYAN</name>
<feature type="transmembrane region" description="Helical" evidence="2">
    <location>
        <begin position="29"/>
        <end position="50"/>
    </location>
</feature>
<comment type="caution">
    <text evidence="3">The sequence shown here is derived from an EMBL/GenBank/DDBJ whole genome shotgun (WGS) entry which is preliminary data.</text>
</comment>